<evidence type="ECO:0000313" key="1">
    <source>
        <dbReference type="EMBL" id="TGZ36200.1"/>
    </source>
</evidence>
<sequence length="114" mass="12774">MSTVEKRMQYNQIFYLLSPIELLVVTPVEDGLCDQFVGKTLNNGMLTVQSCSLADKCGVQVDGQDLGRYELILLDQGNLPAGPKTDYVFYLYEINGPESGCTYEGNWGKYVYPE</sequence>
<evidence type="ECO:0000313" key="2">
    <source>
        <dbReference type="Proteomes" id="UP000308267"/>
    </source>
</evidence>
<organism evidence="1 2">
    <name type="scientific">Opisthorchis felineus</name>
    <dbReference type="NCBI Taxonomy" id="147828"/>
    <lineage>
        <taxon>Eukaryota</taxon>
        <taxon>Metazoa</taxon>
        <taxon>Spiralia</taxon>
        <taxon>Lophotrochozoa</taxon>
        <taxon>Platyhelminthes</taxon>
        <taxon>Trematoda</taxon>
        <taxon>Digenea</taxon>
        <taxon>Opisthorchiida</taxon>
        <taxon>Opisthorchiata</taxon>
        <taxon>Opisthorchiidae</taxon>
        <taxon>Opisthorchis</taxon>
    </lineage>
</organism>
<feature type="non-terminal residue" evidence="1">
    <location>
        <position position="114"/>
    </location>
</feature>
<gene>
    <name evidence="1" type="ORF">CRM22_011399</name>
</gene>
<keyword evidence="2" id="KW-1185">Reference proteome</keyword>
<dbReference type="AlphaFoldDB" id="A0A4S2JKE3"/>
<protein>
    <submittedName>
        <fullName evidence="1">Uncharacterized protein</fullName>
    </submittedName>
</protein>
<proteinExistence type="predicted"/>
<dbReference type="EMBL" id="SJOL01013163">
    <property type="protein sequence ID" value="TGZ36200.1"/>
    <property type="molecule type" value="Genomic_DNA"/>
</dbReference>
<accession>A0A4S2JKE3</accession>
<dbReference type="Proteomes" id="UP000308267">
    <property type="component" value="Unassembled WGS sequence"/>
</dbReference>
<dbReference type="OrthoDB" id="6297783at2759"/>
<comment type="caution">
    <text evidence="1">The sequence shown here is derived from an EMBL/GenBank/DDBJ whole genome shotgun (WGS) entry which is preliminary data.</text>
</comment>
<name>A0A4S2JKE3_OPIFE</name>
<reference evidence="1 2" key="1">
    <citation type="journal article" date="2019" name="BMC Genomics">
        <title>New insights from Opisthorchis felineus genome: update on genomics of the epidemiologically important liver flukes.</title>
        <authorList>
            <person name="Ershov N.I."/>
            <person name="Mordvinov V.A."/>
            <person name="Prokhortchouk E.B."/>
            <person name="Pakharukova M.Y."/>
            <person name="Gunbin K.V."/>
            <person name="Ustyantsev K."/>
            <person name="Genaev M.A."/>
            <person name="Blinov A.G."/>
            <person name="Mazur A."/>
            <person name="Boulygina E."/>
            <person name="Tsygankova S."/>
            <person name="Khrameeva E."/>
            <person name="Chekanov N."/>
            <person name="Fan G."/>
            <person name="Xiao A."/>
            <person name="Zhang H."/>
            <person name="Xu X."/>
            <person name="Yang H."/>
            <person name="Solovyev V."/>
            <person name="Lee S.M."/>
            <person name="Liu X."/>
            <person name="Afonnikov D.A."/>
            <person name="Skryabin K.G."/>
        </authorList>
    </citation>
    <scope>NUCLEOTIDE SEQUENCE [LARGE SCALE GENOMIC DNA]</scope>
    <source>
        <strain evidence="1">AK-0245</strain>
        <tissue evidence="1">Whole organism</tissue>
    </source>
</reference>